<keyword evidence="10" id="KW-1185">Reference proteome</keyword>
<dbReference type="InterPro" id="IPR050546">
    <property type="entry name" value="Glycosyl_Hydrlase_16"/>
</dbReference>
<feature type="domain" description="GH16" evidence="8">
    <location>
        <begin position="67"/>
        <end position="303"/>
    </location>
</feature>
<dbReference type="GeneID" id="23561664"/>
<dbReference type="GO" id="GO:0031505">
    <property type="term" value="P:fungal-type cell wall organization"/>
    <property type="evidence" value="ECO:0000318"/>
    <property type="project" value="GO_Central"/>
</dbReference>
<dbReference type="InterPro" id="IPR001002">
    <property type="entry name" value="Chitin-bd_1"/>
</dbReference>
<dbReference type="SUPFAM" id="SSF49899">
    <property type="entry name" value="Concanavalin A-like lectins/glucanases"/>
    <property type="match status" value="1"/>
</dbReference>
<accession>A0A0D1EC23</accession>
<feature type="domain" description="Chitin-binding type-1" evidence="7">
    <location>
        <begin position="27"/>
        <end position="73"/>
    </location>
</feature>
<dbReference type="PROSITE" id="PS50941">
    <property type="entry name" value="CHIT_BIND_I_2"/>
    <property type="match status" value="1"/>
</dbReference>
<evidence type="ECO:0000256" key="1">
    <source>
        <dbReference type="ARBA" id="ARBA00022729"/>
    </source>
</evidence>
<feature type="region of interest" description="Disordered" evidence="5">
    <location>
        <begin position="328"/>
        <end position="352"/>
    </location>
</feature>
<evidence type="ECO:0000256" key="4">
    <source>
        <dbReference type="PROSITE-ProRule" id="PRU00261"/>
    </source>
</evidence>
<dbReference type="InterPro" id="IPR013320">
    <property type="entry name" value="ConA-like_dom_sf"/>
</dbReference>
<feature type="disulfide bond" evidence="4">
    <location>
        <begin position="42"/>
        <end position="56"/>
    </location>
</feature>
<evidence type="ECO:0000259" key="7">
    <source>
        <dbReference type="PROSITE" id="PS50941"/>
    </source>
</evidence>
<evidence type="ECO:0000256" key="5">
    <source>
        <dbReference type="SAM" id="MobiDB-lite"/>
    </source>
</evidence>
<dbReference type="OMA" id="DWHTYTI"/>
<evidence type="ECO:0000313" key="10">
    <source>
        <dbReference type="Proteomes" id="UP000000561"/>
    </source>
</evidence>
<dbReference type="PANTHER" id="PTHR10963:SF22">
    <property type="entry name" value="GLYCOSIDASE CRH2-RELATED"/>
    <property type="match status" value="1"/>
</dbReference>
<dbReference type="GO" id="GO:0009277">
    <property type="term" value="C:fungal-type cell wall"/>
    <property type="evidence" value="ECO:0000318"/>
    <property type="project" value="GO_Central"/>
</dbReference>
<dbReference type="eggNOG" id="ENOG502QVQI">
    <property type="taxonomic scope" value="Eukaryota"/>
</dbReference>
<evidence type="ECO:0000259" key="8">
    <source>
        <dbReference type="PROSITE" id="PS51762"/>
    </source>
</evidence>
<feature type="chain" id="PRO_5002229822" description="GH16 domain-containing protein" evidence="6">
    <location>
        <begin position="27"/>
        <end position="352"/>
    </location>
</feature>
<dbReference type="AlphaFoldDB" id="A0A0D1EC23"/>
<feature type="compositionally biased region" description="Polar residues" evidence="5">
    <location>
        <begin position="330"/>
        <end position="352"/>
    </location>
</feature>
<evidence type="ECO:0000256" key="6">
    <source>
        <dbReference type="SAM" id="SignalP"/>
    </source>
</evidence>
<dbReference type="GO" id="GO:0005576">
    <property type="term" value="C:extracellular region"/>
    <property type="evidence" value="ECO:0000318"/>
    <property type="project" value="GO_Central"/>
</dbReference>
<feature type="signal peptide" evidence="6">
    <location>
        <begin position="1"/>
        <end position="26"/>
    </location>
</feature>
<dbReference type="GO" id="GO:0016757">
    <property type="term" value="F:glycosyltransferase activity"/>
    <property type="evidence" value="ECO:0000318"/>
    <property type="project" value="GO_Central"/>
</dbReference>
<reference evidence="9 10" key="1">
    <citation type="journal article" date="2006" name="Nature">
        <title>Insights from the genome of the biotrophic fungal plant pathogen Ustilago maydis.</title>
        <authorList>
            <person name="Kamper J."/>
            <person name="Kahmann R."/>
            <person name="Bolker M."/>
            <person name="Ma L.J."/>
            <person name="Brefort T."/>
            <person name="Saville B.J."/>
            <person name="Banuett F."/>
            <person name="Kronstad J.W."/>
            <person name="Gold S.E."/>
            <person name="Muller O."/>
            <person name="Perlin M.H."/>
            <person name="Wosten H.A."/>
            <person name="de Vries R."/>
            <person name="Ruiz-Herrera J."/>
            <person name="Reynaga-Pena C.G."/>
            <person name="Snetselaar K."/>
            <person name="McCann M."/>
            <person name="Perez-Martin J."/>
            <person name="Feldbrugge M."/>
            <person name="Basse C.W."/>
            <person name="Steinberg G."/>
            <person name="Ibeas J.I."/>
            <person name="Holloman W."/>
            <person name="Guzman P."/>
            <person name="Farman M."/>
            <person name="Stajich J.E."/>
            <person name="Sentandreu R."/>
            <person name="Gonzalez-Prieto J.M."/>
            <person name="Kennell J.C."/>
            <person name="Molina L."/>
            <person name="Schirawski J."/>
            <person name="Mendoza-Mendoza A."/>
            <person name="Greilinger D."/>
            <person name="Munch K."/>
            <person name="Rossel N."/>
            <person name="Scherer M."/>
            <person name="Vranes M."/>
            <person name="Ladendorf O."/>
            <person name="Vincon V."/>
            <person name="Fuchs U."/>
            <person name="Sandrock B."/>
            <person name="Meng S."/>
            <person name="Ho E.C."/>
            <person name="Cahill M.J."/>
            <person name="Boyce K.J."/>
            <person name="Klose J."/>
            <person name="Klosterman S.J."/>
            <person name="Deelstra H.J."/>
            <person name="Ortiz-Castellanos L."/>
            <person name="Li W."/>
            <person name="Sanchez-Alonso P."/>
            <person name="Schreier P.H."/>
            <person name="Hauser-Hahn I."/>
            <person name="Vaupel M."/>
            <person name="Koopmann E."/>
            <person name="Friedrich G."/>
            <person name="Voss H."/>
            <person name="Schluter T."/>
            <person name="Margolis J."/>
            <person name="Platt D."/>
            <person name="Swimmer C."/>
            <person name="Gnirke A."/>
            <person name="Chen F."/>
            <person name="Vysotskaia V."/>
            <person name="Mannhaupt G."/>
            <person name="Guldener U."/>
            <person name="Munsterkotter M."/>
            <person name="Haase D."/>
            <person name="Oesterheld M."/>
            <person name="Mewes H.W."/>
            <person name="Mauceli E.W."/>
            <person name="DeCaprio D."/>
            <person name="Wade C.M."/>
            <person name="Butler J."/>
            <person name="Young S."/>
            <person name="Jaffe D.B."/>
            <person name="Calvo S."/>
            <person name="Nusbaum C."/>
            <person name="Galagan J."/>
            <person name="Birren B.W."/>
        </authorList>
    </citation>
    <scope>NUCLEOTIDE SEQUENCE [LARGE SCALE GENOMIC DNA]</scope>
    <source>
        <strain evidence="10">DSM 14603 / FGSC 9021 / UM521</strain>
    </source>
</reference>
<dbReference type="OrthoDB" id="4781at2759"/>
<dbReference type="GO" id="GO:0005975">
    <property type="term" value="P:carbohydrate metabolic process"/>
    <property type="evidence" value="ECO:0007669"/>
    <property type="project" value="InterPro"/>
</dbReference>
<keyword evidence="1 6" id="KW-0732">Signal</keyword>
<organism evidence="9 10">
    <name type="scientific">Mycosarcoma maydis</name>
    <name type="common">Corn smut fungus</name>
    <name type="synonym">Ustilago maydis</name>
    <dbReference type="NCBI Taxonomy" id="5270"/>
    <lineage>
        <taxon>Eukaryota</taxon>
        <taxon>Fungi</taxon>
        <taxon>Dikarya</taxon>
        <taxon>Basidiomycota</taxon>
        <taxon>Ustilaginomycotina</taxon>
        <taxon>Ustilaginomycetes</taxon>
        <taxon>Ustilaginales</taxon>
        <taxon>Ustilaginaceae</taxon>
        <taxon>Mycosarcoma</taxon>
    </lineage>
</organism>
<dbReference type="GO" id="GO:0004553">
    <property type="term" value="F:hydrolase activity, hydrolyzing O-glycosyl compounds"/>
    <property type="evidence" value="ECO:0007669"/>
    <property type="project" value="InterPro"/>
</dbReference>
<keyword evidence="4" id="KW-0147">Chitin-binding</keyword>
<name>A0A0D1EC23_MYCMD</name>
<evidence type="ECO:0000256" key="2">
    <source>
        <dbReference type="ARBA" id="ARBA00022801"/>
    </source>
</evidence>
<keyword evidence="4" id="KW-1015">Disulfide bond</keyword>
<dbReference type="STRING" id="237631.A0A0D1EC23"/>
<sequence length="352" mass="38729">MASSRFTSLLFALAAALTIFTLVVSAQETCSATSKCGEAAPCCSAYGFCGSSNAYCLGQCDPTSSFSPSSCKPMPKCKSQTISFENNAKPWVAASSYRGDPNQAPFTLDEGVAEPSKSGTKLILTKSGTAKRGTLLSSTRYWYYGSASAVMKHGSWAGVVHTFIGMSPTKDEIDWEFTTGSDQDVQTNWYWFGEPEGYTHGFTVPDGTLNDISRPRFSVRDWHTYTIDWSPNRLRWSIDGTVVRTLYRKNTYNSHDKLYHYPSSPMRLQLSIWGAGDGTFQQGTVDWAGGLIDWSQAHNARFVNMVKSVTISCNDPEDVKNNRPNYAFSAKQTNPQNGQPKVLATSRSSIIS</sequence>
<dbReference type="Proteomes" id="UP000000561">
    <property type="component" value="Chromosome 1"/>
</dbReference>
<evidence type="ECO:0000256" key="3">
    <source>
        <dbReference type="ARBA" id="ARBA00023295"/>
    </source>
</evidence>
<dbReference type="Gene3D" id="2.60.120.200">
    <property type="match status" value="1"/>
</dbReference>
<evidence type="ECO:0008006" key="11">
    <source>
        <dbReference type="Google" id="ProtNLM"/>
    </source>
</evidence>
<dbReference type="RefSeq" id="XP_011386231.1">
    <property type="nucleotide sequence ID" value="XM_011387929.1"/>
</dbReference>
<proteinExistence type="predicted"/>
<keyword evidence="3" id="KW-0326">Glycosidase</keyword>
<dbReference type="Pfam" id="PF00722">
    <property type="entry name" value="Glyco_hydro_16"/>
    <property type="match status" value="1"/>
</dbReference>
<dbReference type="PROSITE" id="PS51762">
    <property type="entry name" value="GH16_2"/>
    <property type="match status" value="1"/>
</dbReference>
<comment type="caution">
    <text evidence="4">Lacks conserved residue(s) required for the propagation of feature annotation.</text>
</comment>
<dbReference type="KEGG" id="uma:UMAG_00330"/>
<dbReference type="PROSITE" id="PS00026">
    <property type="entry name" value="CHIT_BIND_I_1"/>
    <property type="match status" value="1"/>
</dbReference>
<dbReference type="InParanoid" id="A0A0D1EC23"/>
<dbReference type="PANTHER" id="PTHR10963">
    <property type="entry name" value="GLYCOSYL HYDROLASE-RELATED"/>
    <property type="match status" value="1"/>
</dbReference>
<dbReference type="GO" id="GO:0006030">
    <property type="term" value="P:chitin metabolic process"/>
    <property type="evidence" value="ECO:0000318"/>
    <property type="project" value="GO_Central"/>
</dbReference>
<evidence type="ECO:0000313" key="9">
    <source>
        <dbReference type="EMBL" id="KIS71900.1"/>
    </source>
</evidence>
<dbReference type="InterPro" id="IPR018371">
    <property type="entry name" value="Chitin-binding_1_CS"/>
</dbReference>
<protein>
    <recommendedName>
        <fullName evidence="11">GH16 domain-containing protein</fullName>
    </recommendedName>
</protein>
<dbReference type="InterPro" id="IPR000757">
    <property type="entry name" value="Beta-glucanase-like"/>
</dbReference>
<dbReference type="VEuPathDB" id="FungiDB:UMAG_00330"/>
<dbReference type="GO" id="GO:0008061">
    <property type="term" value="F:chitin binding"/>
    <property type="evidence" value="ECO:0007669"/>
    <property type="project" value="UniProtKB-UniRule"/>
</dbReference>
<dbReference type="EMBL" id="CM003140">
    <property type="protein sequence ID" value="KIS71900.1"/>
    <property type="molecule type" value="Genomic_DNA"/>
</dbReference>
<gene>
    <name evidence="9" type="ORF">UMAG_00330</name>
</gene>
<keyword evidence="2" id="KW-0378">Hydrolase</keyword>